<reference evidence="1" key="2">
    <citation type="submission" date="2021-02" db="EMBL/GenBank/DDBJ databases">
        <title>Aspergillus luchuensis mut. kawachii IFO 4304 genome sequence.</title>
        <authorList>
            <person name="Mori K."/>
            <person name="Kadooka C."/>
            <person name="Goto M."/>
            <person name="Futagami T."/>
        </authorList>
    </citation>
    <scope>NUCLEOTIDE SEQUENCE</scope>
    <source>
        <strain evidence="1">IFO 4308</strain>
    </source>
</reference>
<reference evidence="1" key="1">
    <citation type="submission" date="2021-01" db="EMBL/GenBank/DDBJ databases">
        <authorList>
            <consortium name="Aspergillus luchuensis mut. kawachii IFO 4304 genome sequencing consortium"/>
            <person name="Kazuki M."/>
            <person name="Futagami T."/>
        </authorList>
    </citation>
    <scope>NUCLEOTIDE SEQUENCE</scope>
    <source>
        <strain evidence="1">IFO 4308</strain>
    </source>
</reference>
<name>A0A7R7W0I3_ASPKA</name>
<dbReference type="KEGG" id="aluc:AKAW2_11168S"/>
<gene>
    <name evidence="1" type="ORF">AKAW2_11168S</name>
</gene>
<dbReference type="RefSeq" id="XP_041537888.1">
    <property type="nucleotide sequence ID" value="XM_041682655.1"/>
</dbReference>
<organism evidence="1 2">
    <name type="scientific">Aspergillus kawachii</name>
    <name type="common">White koji mold</name>
    <name type="synonym">Aspergillus awamori var. kawachi</name>
    <dbReference type="NCBI Taxonomy" id="1069201"/>
    <lineage>
        <taxon>Eukaryota</taxon>
        <taxon>Fungi</taxon>
        <taxon>Dikarya</taxon>
        <taxon>Ascomycota</taxon>
        <taxon>Pezizomycotina</taxon>
        <taxon>Eurotiomycetes</taxon>
        <taxon>Eurotiomycetidae</taxon>
        <taxon>Eurotiales</taxon>
        <taxon>Aspergillaceae</taxon>
        <taxon>Aspergillus</taxon>
        <taxon>Aspergillus subgen. Circumdati</taxon>
    </lineage>
</organism>
<proteinExistence type="predicted"/>
<dbReference type="GeneID" id="64955447"/>
<keyword evidence="2" id="KW-1185">Reference proteome</keyword>
<evidence type="ECO:0000313" key="2">
    <source>
        <dbReference type="Proteomes" id="UP000661280"/>
    </source>
</evidence>
<protein>
    <submittedName>
        <fullName evidence="1">Uncharacterized protein</fullName>
    </submittedName>
</protein>
<dbReference type="Proteomes" id="UP000661280">
    <property type="component" value="Chromosome 1"/>
</dbReference>
<sequence length="106" mass="12046">MFDASFYLCLRGGYPTHVTSFRIPPQQFICSYPVILTSFPRNLTSQFPHVRCCIMINAVHSHNPFLSSYSLILRKPFIHLPVAFTCSVDSTSSSLSHLDPPSFFFL</sequence>
<accession>A0A7R7W0I3</accession>
<dbReference type="EMBL" id="AP024425">
    <property type="protein sequence ID" value="BCR94122.1"/>
    <property type="molecule type" value="Genomic_DNA"/>
</dbReference>
<evidence type="ECO:0000313" key="1">
    <source>
        <dbReference type="EMBL" id="BCR94122.1"/>
    </source>
</evidence>
<dbReference type="AlphaFoldDB" id="A0A7R7W0I3"/>